<evidence type="ECO:0000313" key="10">
    <source>
        <dbReference type="Proteomes" id="UP001293593"/>
    </source>
</evidence>
<organism evidence="9 10">
    <name type="scientific">Acacia crassicarpa</name>
    <name type="common">northern wattle</name>
    <dbReference type="NCBI Taxonomy" id="499986"/>
    <lineage>
        <taxon>Eukaryota</taxon>
        <taxon>Viridiplantae</taxon>
        <taxon>Streptophyta</taxon>
        <taxon>Embryophyta</taxon>
        <taxon>Tracheophyta</taxon>
        <taxon>Spermatophyta</taxon>
        <taxon>Magnoliopsida</taxon>
        <taxon>eudicotyledons</taxon>
        <taxon>Gunneridae</taxon>
        <taxon>Pentapetalae</taxon>
        <taxon>rosids</taxon>
        <taxon>fabids</taxon>
        <taxon>Fabales</taxon>
        <taxon>Fabaceae</taxon>
        <taxon>Caesalpinioideae</taxon>
        <taxon>mimosoid clade</taxon>
        <taxon>Acacieae</taxon>
        <taxon>Acacia</taxon>
    </lineage>
</organism>
<keyword evidence="3 7" id="KW-0479">Metal-binding</keyword>
<dbReference type="AlphaFoldDB" id="A0AAE1N9D6"/>
<dbReference type="SUPFAM" id="SSF51197">
    <property type="entry name" value="Clavaminate synthase-like"/>
    <property type="match status" value="1"/>
</dbReference>
<dbReference type="EMBL" id="JAWXYG010000001">
    <property type="protein sequence ID" value="KAK4285703.1"/>
    <property type="molecule type" value="Genomic_DNA"/>
</dbReference>
<evidence type="ECO:0000256" key="4">
    <source>
        <dbReference type="ARBA" id="ARBA00022964"/>
    </source>
</evidence>
<evidence type="ECO:0000313" key="9">
    <source>
        <dbReference type="EMBL" id="KAK4285703.1"/>
    </source>
</evidence>
<dbReference type="PANTHER" id="PTHR10209">
    <property type="entry name" value="OXIDOREDUCTASE, 2OG-FE II OXYGENASE FAMILY PROTEIN"/>
    <property type="match status" value="1"/>
</dbReference>
<evidence type="ECO:0000256" key="6">
    <source>
        <dbReference type="ARBA" id="ARBA00023004"/>
    </source>
</evidence>
<evidence type="ECO:0000256" key="1">
    <source>
        <dbReference type="ARBA" id="ARBA00001961"/>
    </source>
</evidence>
<comment type="caution">
    <text evidence="9">The sequence shown here is derived from an EMBL/GenBank/DDBJ whole genome shotgun (WGS) entry which is preliminary data.</text>
</comment>
<dbReference type="FunFam" id="2.60.120.330:FF:000023">
    <property type="entry name" value="Feruloyl CoA ortho-hydroxylase 1"/>
    <property type="match status" value="1"/>
</dbReference>
<evidence type="ECO:0000256" key="7">
    <source>
        <dbReference type="RuleBase" id="RU003682"/>
    </source>
</evidence>
<keyword evidence="6 7" id="KW-0408">Iron</keyword>
<keyword evidence="5 7" id="KW-0560">Oxidoreductase</keyword>
<name>A0AAE1N9D6_9FABA</name>
<evidence type="ECO:0000256" key="3">
    <source>
        <dbReference type="ARBA" id="ARBA00022723"/>
    </source>
</evidence>
<comment type="cofactor">
    <cofactor evidence="1">
        <name>L-ascorbate</name>
        <dbReference type="ChEBI" id="CHEBI:38290"/>
    </cofactor>
</comment>
<dbReference type="PANTHER" id="PTHR10209:SF230">
    <property type="entry name" value="SCOPOLETIN 8-HYDROXYLASE"/>
    <property type="match status" value="1"/>
</dbReference>
<dbReference type="InterPro" id="IPR026992">
    <property type="entry name" value="DIOX_N"/>
</dbReference>
<dbReference type="GO" id="GO:0046872">
    <property type="term" value="F:metal ion binding"/>
    <property type="evidence" value="ECO:0007669"/>
    <property type="project" value="UniProtKB-KW"/>
</dbReference>
<evidence type="ECO:0000259" key="8">
    <source>
        <dbReference type="PROSITE" id="PS51471"/>
    </source>
</evidence>
<dbReference type="InterPro" id="IPR027443">
    <property type="entry name" value="IPNS-like_sf"/>
</dbReference>
<keyword evidence="10" id="KW-1185">Reference proteome</keyword>
<dbReference type="InterPro" id="IPR005123">
    <property type="entry name" value="Oxoglu/Fe-dep_dioxygenase_dom"/>
</dbReference>
<keyword evidence="4" id="KW-0223">Dioxygenase</keyword>
<protein>
    <recommendedName>
        <fullName evidence="8">Fe2OG dioxygenase domain-containing protein</fullName>
    </recommendedName>
</protein>
<dbReference type="Gene3D" id="2.60.120.330">
    <property type="entry name" value="B-lactam Antibiotic, Isopenicillin N Synthase, Chain"/>
    <property type="match status" value="1"/>
</dbReference>
<evidence type="ECO:0000256" key="5">
    <source>
        <dbReference type="ARBA" id="ARBA00023002"/>
    </source>
</evidence>
<dbReference type="Proteomes" id="UP001293593">
    <property type="component" value="Unassembled WGS sequence"/>
</dbReference>
<dbReference type="GO" id="GO:0051213">
    <property type="term" value="F:dioxygenase activity"/>
    <property type="evidence" value="ECO:0007669"/>
    <property type="project" value="UniProtKB-KW"/>
</dbReference>
<dbReference type="Pfam" id="PF03171">
    <property type="entry name" value="2OG-FeII_Oxy"/>
    <property type="match status" value="1"/>
</dbReference>
<proteinExistence type="inferred from homology"/>
<gene>
    <name evidence="9" type="ORF">QN277_002365</name>
</gene>
<dbReference type="Pfam" id="PF14226">
    <property type="entry name" value="DIOX_N"/>
    <property type="match status" value="1"/>
</dbReference>
<dbReference type="GO" id="GO:0009805">
    <property type="term" value="P:coumarin biosynthetic process"/>
    <property type="evidence" value="ECO:0007669"/>
    <property type="project" value="UniProtKB-ARBA"/>
</dbReference>
<accession>A0AAE1N9D6</accession>
<dbReference type="InterPro" id="IPR044861">
    <property type="entry name" value="IPNS-like_FE2OG_OXY"/>
</dbReference>
<dbReference type="PROSITE" id="PS51471">
    <property type="entry name" value="FE2OG_OXY"/>
    <property type="match status" value="1"/>
</dbReference>
<sequence length="367" mass="40595">MASTLLLDSANSLYDFVVRNGNGVKGLVESAGISQVPDRYIQPPQERINHVSTPQLNLPPIDLSKLHGPHHDQAVAEIAGAAHTLGFFQVVNHGVPLELLEALKSAAHKFFSMPPEEKKAAACRTNVKYGTSFAPEKEQALEWKDYVSMSYTTDEDALQYWPSLCKGVALEYLKLSTKMAREIVGILMENLGAKVDEKKIEGLVGYKMVNMNYYPECPNPELTVGVGRHSDMGTLTILLQDEIGGLYVKLEQDIKCKYASASKGDWIEIPPIPGALVINIGDALQIMSNGRYRSGEHRVRAAREQSRVSVPVFTMPNPTEKIGPLPEVVEKDGKAGYREIVFQDYMNNFFTNAHEGKKSLDFAAIIM</sequence>
<feature type="domain" description="Fe2OG dioxygenase" evidence="8">
    <location>
        <begin position="199"/>
        <end position="316"/>
    </location>
</feature>
<reference evidence="9" key="1">
    <citation type="submission" date="2023-10" db="EMBL/GenBank/DDBJ databases">
        <title>Chromosome-level genome of the transformable northern wattle, Acacia crassicarpa.</title>
        <authorList>
            <person name="Massaro I."/>
            <person name="Sinha N.R."/>
            <person name="Poethig S."/>
            <person name="Leichty A.R."/>
        </authorList>
    </citation>
    <scope>NUCLEOTIDE SEQUENCE</scope>
    <source>
        <strain evidence="9">Acra3RX</strain>
        <tissue evidence="9">Leaf</tissue>
    </source>
</reference>
<evidence type="ECO:0000256" key="2">
    <source>
        <dbReference type="ARBA" id="ARBA00008056"/>
    </source>
</evidence>
<comment type="similarity">
    <text evidence="2 7">Belongs to the iron/ascorbate-dependent oxidoreductase family.</text>
</comment>